<accession>A0A0R2DFQ1</accession>
<dbReference type="AlphaFoldDB" id="A0A0R2DFQ1"/>
<dbReference type="STRING" id="1423803.FD13_GL001533"/>
<comment type="caution">
    <text evidence="2">The sequence shown here is derived from an EMBL/GenBank/DDBJ whole genome shotgun (WGS) entry which is preliminary data.</text>
</comment>
<dbReference type="Proteomes" id="UP000051589">
    <property type="component" value="Unassembled WGS sequence"/>
</dbReference>
<gene>
    <name evidence="2" type="ORF">FD13_GL001533</name>
</gene>
<dbReference type="GO" id="GO:0015628">
    <property type="term" value="P:protein secretion by the type II secretion system"/>
    <property type="evidence" value="ECO:0007669"/>
    <property type="project" value="TreeGrafter"/>
</dbReference>
<dbReference type="Gene3D" id="1.10.150.280">
    <property type="entry name" value="AF1531-like domain"/>
    <property type="match status" value="1"/>
</dbReference>
<dbReference type="InterPro" id="IPR019554">
    <property type="entry name" value="Soluble_ligand-bd"/>
</dbReference>
<dbReference type="GO" id="GO:0006281">
    <property type="term" value="P:DNA repair"/>
    <property type="evidence" value="ECO:0007669"/>
    <property type="project" value="InterPro"/>
</dbReference>
<dbReference type="Pfam" id="PF10531">
    <property type="entry name" value="SLBB"/>
    <property type="match status" value="1"/>
</dbReference>
<evidence type="ECO:0000259" key="1">
    <source>
        <dbReference type="SMART" id="SM00278"/>
    </source>
</evidence>
<dbReference type="SMART" id="SM00278">
    <property type="entry name" value="HhH1"/>
    <property type="match status" value="2"/>
</dbReference>
<dbReference type="PATRIC" id="fig|1423803.3.peg.1578"/>
<dbReference type="InterPro" id="IPR010994">
    <property type="entry name" value="RuvA_2-like"/>
</dbReference>
<dbReference type="PANTHER" id="PTHR21180">
    <property type="entry name" value="ENDONUCLEASE/EXONUCLEASE/PHOSPHATASE FAMILY DOMAIN-CONTAINING PROTEIN 1"/>
    <property type="match status" value="1"/>
</dbReference>
<dbReference type="EMBL" id="AYZH01000004">
    <property type="protein sequence ID" value="KRN02814.1"/>
    <property type="molecule type" value="Genomic_DNA"/>
</dbReference>
<evidence type="ECO:0000313" key="2">
    <source>
        <dbReference type="EMBL" id="KRN02814.1"/>
    </source>
</evidence>
<reference evidence="2 3" key="1">
    <citation type="journal article" date="2015" name="Genome Announc.">
        <title>Expanding the biotechnology potential of lactobacilli through comparative genomics of 213 strains and associated genera.</title>
        <authorList>
            <person name="Sun Z."/>
            <person name="Harris H.M."/>
            <person name="McCann A."/>
            <person name="Guo C."/>
            <person name="Argimon S."/>
            <person name="Zhang W."/>
            <person name="Yang X."/>
            <person name="Jeffery I.B."/>
            <person name="Cooney J.C."/>
            <person name="Kagawa T.F."/>
            <person name="Liu W."/>
            <person name="Song Y."/>
            <person name="Salvetti E."/>
            <person name="Wrobel A."/>
            <person name="Rasinkangas P."/>
            <person name="Parkhill J."/>
            <person name="Rea M.C."/>
            <person name="O'Sullivan O."/>
            <person name="Ritari J."/>
            <person name="Douillard F.P."/>
            <person name="Paul Ross R."/>
            <person name="Yang R."/>
            <person name="Briner A.E."/>
            <person name="Felis G.E."/>
            <person name="de Vos W.M."/>
            <person name="Barrangou R."/>
            <person name="Klaenhammer T.R."/>
            <person name="Caufield P.W."/>
            <person name="Cui Y."/>
            <person name="Zhang H."/>
            <person name="O'Toole P.W."/>
        </authorList>
    </citation>
    <scope>NUCLEOTIDE SEQUENCE [LARGE SCALE GENOMIC DNA]</scope>
    <source>
        <strain evidence="2 3">DSM 21775</strain>
    </source>
</reference>
<dbReference type="InterPro" id="IPR003583">
    <property type="entry name" value="Hlx-hairpin-Hlx_DNA-bd_motif"/>
</dbReference>
<dbReference type="SUPFAM" id="SSF47781">
    <property type="entry name" value="RuvA domain 2-like"/>
    <property type="match status" value="1"/>
</dbReference>
<dbReference type="PANTHER" id="PTHR21180:SF32">
    <property type="entry name" value="ENDONUCLEASE_EXONUCLEASE_PHOSPHATASE FAMILY DOMAIN-CONTAINING PROTEIN 1"/>
    <property type="match status" value="1"/>
</dbReference>
<evidence type="ECO:0000313" key="3">
    <source>
        <dbReference type="Proteomes" id="UP000051589"/>
    </source>
</evidence>
<dbReference type="NCBIfam" id="TIGR00426">
    <property type="entry name" value="competence protein ComEA helix-hairpin-helix repeat region"/>
    <property type="match status" value="1"/>
</dbReference>
<dbReference type="Pfam" id="PF12836">
    <property type="entry name" value="HHH_3"/>
    <property type="match status" value="1"/>
</dbReference>
<keyword evidence="2" id="KW-0238">DNA-binding</keyword>
<dbReference type="GO" id="GO:0015627">
    <property type="term" value="C:type II protein secretion system complex"/>
    <property type="evidence" value="ECO:0007669"/>
    <property type="project" value="TreeGrafter"/>
</dbReference>
<organism evidence="2 3">
    <name type="scientific">Levilactobacillus senmaizukei DSM 21775 = NBRC 103853</name>
    <dbReference type="NCBI Taxonomy" id="1423803"/>
    <lineage>
        <taxon>Bacteria</taxon>
        <taxon>Bacillati</taxon>
        <taxon>Bacillota</taxon>
        <taxon>Bacilli</taxon>
        <taxon>Lactobacillales</taxon>
        <taxon>Lactobacillaceae</taxon>
        <taxon>Levilactobacillus</taxon>
    </lineage>
</organism>
<keyword evidence="3" id="KW-1185">Reference proteome</keyword>
<dbReference type="InterPro" id="IPR004509">
    <property type="entry name" value="Competence_ComEA_HhH"/>
</dbReference>
<feature type="domain" description="Helix-hairpin-helix DNA-binding motif class 1" evidence="1">
    <location>
        <begin position="108"/>
        <end position="127"/>
    </location>
</feature>
<dbReference type="GO" id="GO:0003677">
    <property type="term" value="F:DNA binding"/>
    <property type="evidence" value="ECO:0007669"/>
    <property type="project" value="UniProtKB-KW"/>
</dbReference>
<sequence>MENSTRSGSVVSHPTRIFVDVQGAVHHPGLYQFTNEMRVADALKAAGGLVNRADRRQVNLAARLTDQQQLYLPLKGEKVPPTATQMTGATSTSESAATVVNLNSATVAELQQLTGVGEKKAEKIVAYRNDHGSFQSVKDLAQVPGFGDKTVANLADQLTT</sequence>
<protein>
    <submittedName>
        <fullName evidence="2">DNA uptake protein related DNA-binding protein</fullName>
    </submittedName>
</protein>
<dbReference type="InterPro" id="IPR051675">
    <property type="entry name" value="Endo/Exo/Phosphatase_dom_1"/>
</dbReference>
<proteinExistence type="predicted"/>
<name>A0A0R2DFQ1_9LACO</name>
<feature type="domain" description="Helix-hairpin-helix DNA-binding motif class 1" evidence="1">
    <location>
        <begin position="138"/>
        <end position="157"/>
    </location>
</feature>